<comment type="caution">
    <text evidence="1">The sequence shown here is derived from an EMBL/GenBank/DDBJ whole genome shotgun (WGS) entry which is preliminary data.</text>
</comment>
<evidence type="ECO:0000313" key="2">
    <source>
        <dbReference type="Proteomes" id="UP001172680"/>
    </source>
</evidence>
<protein>
    <submittedName>
        <fullName evidence="1">Uncharacterized protein</fullName>
    </submittedName>
</protein>
<evidence type="ECO:0000313" key="1">
    <source>
        <dbReference type="EMBL" id="KAJ9640314.1"/>
    </source>
</evidence>
<dbReference type="EMBL" id="JAPDRP010000017">
    <property type="protein sequence ID" value="KAJ9640314.1"/>
    <property type="molecule type" value="Genomic_DNA"/>
</dbReference>
<dbReference type="Proteomes" id="UP001172680">
    <property type="component" value="Unassembled WGS sequence"/>
</dbReference>
<name>A0ACC2YYB7_9PEZI</name>
<keyword evidence="2" id="KW-1185">Reference proteome</keyword>
<accession>A0ACC2YYB7</accession>
<gene>
    <name evidence="1" type="ORF">H2199_005853</name>
</gene>
<organism evidence="1 2">
    <name type="scientific">Coniosporium tulheliwenetii</name>
    <dbReference type="NCBI Taxonomy" id="3383036"/>
    <lineage>
        <taxon>Eukaryota</taxon>
        <taxon>Fungi</taxon>
        <taxon>Dikarya</taxon>
        <taxon>Ascomycota</taxon>
        <taxon>Pezizomycotina</taxon>
        <taxon>Dothideomycetes</taxon>
        <taxon>Dothideomycetes incertae sedis</taxon>
        <taxon>Coniosporium</taxon>
    </lineage>
</organism>
<reference evidence="1" key="1">
    <citation type="submission" date="2022-10" db="EMBL/GenBank/DDBJ databases">
        <title>Culturing micro-colonial fungi from biological soil crusts in the Mojave desert and describing Neophaeococcomyces mojavensis, and introducing the new genera and species Taxawa tesnikishii.</title>
        <authorList>
            <person name="Kurbessoian T."/>
            <person name="Stajich J.E."/>
        </authorList>
    </citation>
    <scope>NUCLEOTIDE SEQUENCE</scope>
    <source>
        <strain evidence="1">JES_115</strain>
    </source>
</reference>
<sequence length="513" mass="59077">MPTDNDISATMDERTTMESTNTSLPETPTQRFSPQGFADVDWNGTADTGHVPESNKPEEAELDSRDKPHLFSSGGSRRRRHHFTTYRYPAIDLLPERAVFRLRPPLEARTRLRPYRNCEEPFPNGASGETRLYAITPADDEFAMIAPNPHSAIDLARESLVNAMNRVSRYRGKTVLSLCNFTLDGREERIVHRSTVFWVGSVMEEQNYRFTIGQWNQIPRLATVGVPTQPTSQHGQDPNLVWWRDLEAFVWRKTARAWLEVELQLMAYSHRALWEPGVVRWYEDTTPAELFGGSLTFVDIASLGTDRHDRECPVCLEEYGEELPVIVPCGSEHVVGHNCLLDHVQHPANRFCPMDRQPLQFPDHNSPLAFNSLGHWEFSHRRLDTIWDAVVRSRGTLKIDAELTMRDLRALVLVAQEFHKREMPYNPATYEETGVMMQVVEMVLMPYHRLLLFPQELFTRLRRAVIGTLIWDDNEPMRGEDLPVAPGFYTFLSQTLRRLILLHAFDIDTTDLL</sequence>
<proteinExistence type="predicted"/>